<dbReference type="Gene3D" id="3.30.200.20">
    <property type="entry name" value="Phosphorylase Kinase, domain 1"/>
    <property type="match status" value="1"/>
</dbReference>
<dbReference type="GO" id="GO:0005524">
    <property type="term" value="F:ATP binding"/>
    <property type="evidence" value="ECO:0007669"/>
    <property type="project" value="UniProtKB-KW"/>
</dbReference>
<comment type="catalytic activity">
    <reaction evidence="7">
        <text>L-threonyl-[protein] + ATP = O-phospho-L-threonyl-[protein] + ADP + H(+)</text>
        <dbReference type="Rhea" id="RHEA:46608"/>
        <dbReference type="Rhea" id="RHEA-COMP:11060"/>
        <dbReference type="Rhea" id="RHEA-COMP:11605"/>
        <dbReference type="ChEBI" id="CHEBI:15378"/>
        <dbReference type="ChEBI" id="CHEBI:30013"/>
        <dbReference type="ChEBI" id="CHEBI:30616"/>
        <dbReference type="ChEBI" id="CHEBI:61977"/>
        <dbReference type="ChEBI" id="CHEBI:456216"/>
        <dbReference type="EC" id="2.7.11.1"/>
    </reaction>
</comment>
<proteinExistence type="predicted"/>
<evidence type="ECO:0000256" key="1">
    <source>
        <dbReference type="ARBA" id="ARBA00012513"/>
    </source>
</evidence>
<reference evidence="10" key="2">
    <citation type="journal article" date="2023" name="IMA Fungus">
        <title>Comparative genomic study of the Penicillium genus elucidates a diverse pangenome and 15 lateral gene transfer events.</title>
        <authorList>
            <person name="Petersen C."/>
            <person name="Sorensen T."/>
            <person name="Nielsen M.R."/>
            <person name="Sondergaard T.E."/>
            <person name="Sorensen J.L."/>
            <person name="Fitzpatrick D.A."/>
            <person name="Frisvad J.C."/>
            <person name="Nielsen K.L."/>
        </authorList>
    </citation>
    <scope>NUCLEOTIDE SEQUENCE</scope>
    <source>
        <strain evidence="10">IBT 3081</strain>
    </source>
</reference>
<comment type="caution">
    <text evidence="10">The sequence shown here is derived from an EMBL/GenBank/DDBJ whole genome shotgun (WGS) entry which is preliminary data.</text>
</comment>
<keyword evidence="2" id="KW-0723">Serine/threonine-protein kinase</keyword>
<dbReference type="AlphaFoldDB" id="A0A9W9UWF1"/>
<feature type="domain" description="Protein kinase" evidence="9">
    <location>
        <begin position="11"/>
        <end position="321"/>
    </location>
</feature>
<dbReference type="GO" id="GO:0000245">
    <property type="term" value="P:spliceosomal complex assembly"/>
    <property type="evidence" value="ECO:0007669"/>
    <property type="project" value="TreeGrafter"/>
</dbReference>
<dbReference type="SMART" id="SM00220">
    <property type="entry name" value="S_TKc"/>
    <property type="match status" value="1"/>
</dbReference>
<comment type="catalytic activity">
    <reaction evidence="8">
        <text>L-seryl-[protein] + ATP = O-phospho-L-seryl-[protein] + ADP + H(+)</text>
        <dbReference type="Rhea" id="RHEA:17989"/>
        <dbReference type="Rhea" id="RHEA-COMP:9863"/>
        <dbReference type="Rhea" id="RHEA-COMP:11604"/>
        <dbReference type="ChEBI" id="CHEBI:15378"/>
        <dbReference type="ChEBI" id="CHEBI:29999"/>
        <dbReference type="ChEBI" id="CHEBI:30616"/>
        <dbReference type="ChEBI" id="CHEBI:83421"/>
        <dbReference type="ChEBI" id="CHEBI:456216"/>
        <dbReference type="EC" id="2.7.11.1"/>
    </reaction>
</comment>
<organism evidence="10 11">
    <name type="scientific">Penicillium concentricum</name>
    <dbReference type="NCBI Taxonomy" id="293559"/>
    <lineage>
        <taxon>Eukaryota</taxon>
        <taxon>Fungi</taxon>
        <taxon>Dikarya</taxon>
        <taxon>Ascomycota</taxon>
        <taxon>Pezizomycotina</taxon>
        <taxon>Eurotiomycetes</taxon>
        <taxon>Eurotiomycetidae</taxon>
        <taxon>Eurotiales</taxon>
        <taxon>Aspergillaceae</taxon>
        <taxon>Penicillium</taxon>
    </lineage>
</organism>
<keyword evidence="5" id="KW-0418">Kinase</keyword>
<evidence type="ECO:0000256" key="5">
    <source>
        <dbReference type="ARBA" id="ARBA00022777"/>
    </source>
</evidence>
<keyword evidence="3" id="KW-0808">Transferase</keyword>
<evidence type="ECO:0000256" key="6">
    <source>
        <dbReference type="ARBA" id="ARBA00022840"/>
    </source>
</evidence>
<evidence type="ECO:0000313" key="10">
    <source>
        <dbReference type="EMBL" id="KAJ5360053.1"/>
    </source>
</evidence>
<dbReference type="InterPro" id="IPR011009">
    <property type="entry name" value="Kinase-like_dom_sf"/>
</dbReference>
<dbReference type="Gene3D" id="1.10.510.10">
    <property type="entry name" value="Transferase(Phosphotransferase) domain 1"/>
    <property type="match status" value="1"/>
</dbReference>
<evidence type="ECO:0000256" key="3">
    <source>
        <dbReference type="ARBA" id="ARBA00022679"/>
    </source>
</evidence>
<dbReference type="RefSeq" id="XP_056575539.1">
    <property type="nucleotide sequence ID" value="XM_056726967.1"/>
</dbReference>
<keyword evidence="4" id="KW-0547">Nucleotide-binding</keyword>
<dbReference type="GO" id="GO:0005634">
    <property type="term" value="C:nucleus"/>
    <property type="evidence" value="ECO:0007669"/>
    <property type="project" value="TreeGrafter"/>
</dbReference>
<dbReference type="EMBL" id="JAPZBT010000004">
    <property type="protein sequence ID" value="KAJ5360053.1"/>
    <property type="molecule type" value="Genomic_DNA"/>
</dbReference>
<keyword evidence="11" id="KW-1185">Reference proteome</keyword>
<evidence type="ECO:0000313" key="11">
    <source>
        <dbReference type="Proteomes" id="UP001147752"/>
    </source>
</evidence>
<dbReference type="OrthoDB" id="5979581at2759"/>
<dbReference type="GO" id="GO:0004674">
    <property type="term" value="F:protein serine/threonine kinase activity"/>
    <property type="evidence" value="ECO:0007669"/>
    <property type="project" value="UniProtKB-KW"/>
</dbReference>
<evidence type="ECO:0000256" key="8">
    <source>
        <dbReference type="ARBA" id="ARBA00048679"/>
    </source>
</evidence>
<dbReference type="InterPro" id="IPR051334">
    <property type="entry name" value="SRPK"/>
</dbReference>
<evidence type="ECO:0000256" key="7">
    <source>
        <dbReference type="ARBA" id="ARBA00047899"/>
    </source>
</evidence>
<evidence type="ECO:0000259" key="9">
    <source>
        <dbReference type="PROSITE" id="PS50011"/>
    </source>
</evidence>
<dbReference type="Proteomes" id="UP001147752">
    <property type="component" value="Unassembled WGS sequence"/>
</dbReference>
<reference evidence="10" key="1">
    <citation type="submission" date="2022-12" db="EMBL/GenBank/DDBJ databases">
        <authorList>
            <person name="Petersen C."/>
        </authorList>
    </citation>
    <scope>NUCLEOTIDE SEQUENCE</scope>
    <source>
        <strain evidence="10">IBT 3081</strain>
    </source>
</reference>
<dbReference type="GeneID" id="81466150"/>
<dbReference type="SUPFAM" id="SSF56112">
    <property type="entry name" value="Protein kinase-like (PK-like)"/>
    <property type="match status" value="1"/>
</dbReference>
<accession>A0A9W9UWF1</accession>
<evidence type="ECO:0000256" key="4">
    <source>
        <dbReference type="ARBA" id="ARBA00022741"/>
    </source>
</evidence>
<dbReference type="GO" id="GO:0005737">
    <property type="term" value="C:cytoplasm"/>
    <property type="evidence" value="ECO:0007669"/>
    <property type="project" value="TreeGrafter"/>
</dbReference>
<sequence>MRRFERIYDVVEPVEDHKAGGYHPVHLGNLFNERDNRLQRDVTLKILKATTSEKSKELSVLTQLSQLGIPHPGKEHVLSLLGHFEHKGPNGLHLCLVFPPMMSDGEAMTYRKKARNVMFVRNISTQIIIGLEFLHEMNIIHSDLHPANILLNTNQAKFQNLLTPPEFSPRPYGMLDTADTSSLMVKIGDLGGAFQSNDKNSRPVTPLGMKAPELLDGRSLDNKIDIWALGCLIFQLATNEPLFPVMAFGCTTEECRAILKDLIAQIIGNGYDGFAVHVGERLRSDFDAETTGLFASFLWSMLQRDPQSRSSASELLRHPFMHR</sequence>
<gene>
    <name evidence="10" type="ORF">N7517_009244</name>
</gene>
<dbReference type="EC" id="2.7.11.1" evidence="1"/>
<dbReference type="PROSITE" id="PS50011">
    <property type="entry name" value="PROTEIN_KINASE_DOM"/>
    <property type="match status" value="1"/>
</dbReference>
<dbReference type="Pfam" id="PF00069">
    <property type="entry name" value="Pkinase"/>
    <property type="match status" value="1"/>
</dbReference>
<dbReference type="PANTHER" id="PTHR47634">
    <property type="entry name" value="PROTEIN KINASE DOMAIN-CONTAINING PROTEIN-RELATED"/>
    <property type="match status" value="1"/>
</dbReference>
<protein>
    <recommendedName>
        <fullName evidence="1">non-specific serine/threonine protein kinase</fullName>
        <ecNumber evidence="1">2.7.11.1</ecNumber>
    </recommendedName>
</protein>
<dbReference type="InterPro" id="IPR000719">
    <property type="entry name" value="Prot_kinase_dom"/>
</dbReference>
<evidence type="ECO:0000256" key="2">
    <source>
        <dbReference type="ARBA" id="ARBA00022527"/>
    </source>
</evidence>
<keyword evidence="6" id="KW-0067">ATP-binding</keyword>
<name>A0A9W9UWF1_9EURO</name>
<dbReference type="GO" id="GO:0050684">
    <property type="term" value="P:regulation of mRNA processing"/>
    <property type="evidence" value="ECO:0007669"/>
    <property type="project" value="TreeGrafter"/>
</dbReference>
<dbReference type="PANTHER" id="PTHR47634:SF9">
    <property type="entry name" value="PROTEIN KINASE DOMAIN-CONTAINING PROTEIN-RELATED"/>
    <property type="match status" value="1"/>
</dbReference>